<dbReference type="InParanoid" id="A0A2P6NKM4"/>
<name>A0A2P6NKM4_9EUKA</name>
<organism evidence="1 2">
    <name type="scientific">Planoprotostelium fungivorum</name>
    <dbReference type="NCBI Taxonomy" id="1890364"/>
    <lineage>
        <taxon>Eukaryota</taxon>
        <taxon>Amoebozoa</taxon>
        <taxon>Evosea</taxon>
        <taxon>Variosea</taxon>
        <taxon>Cavosteliida</taxon>
        <taxon>Cavosteliaceae</taxon>
        <taxon>Planoprotostelium</taxon>
    </lineage>
</organism>
<dbReference type="FunCoup" id="A0A2P6NKM4">
    <property type="interactions" value="7"/>
</dbReference>
<proteinExistence type="predicted"/>
<dbReference type="PANTHER" id="PTHR38085">
    <property type="match status" value="1"/>
</dbReference>
<keyword evidence="2" id="KW-1185">Reference proteome</keyword>
<reference evidence="1 2" key="1">
    <citation type="journal article" date="2018" name="Genome Biol. Evol.">
        <title>Multiple Roots of Fruiting Body Formation in Amoebozoa.</title>
        <authorList>
            <person name="Hillmann F."/>
            <person name="Forbes G."/>
            <person name="Novohradska S."/>
            <person name="Ferling I."/>
            <person name="Riege K."/>
            <person name="Groth M."/>
            <person name="Westermann M."/>
            <person name="Marz M."/>
            <person name="Spaller T."/>
            <person name="Winckler T."/>
            <person name="Schaap P."/>
            <person name="Glockner G."/>
        </authorList>
    </citation>
    <scope>NUCLEOTIDE SEQUENCE [LARGE SCALE GENOMIC DNA]</scope>
    <source>
        <strain evidence="1 2">Jena</strain>
    </source>
</reference>
<comment type="caution">
    <text evidence="1">The sequence shown here is derived from an EMBL/GenBank/DDBJ whole genome shotgun (WGS) entry which is preliminary data.</text>
</comment>
<gene>
    <name evidence="1" type="ORF">PROFUN_08071</name>
</gene>
<dbReference type="Proteomes" id="UP000241769">
    <property type="component" value="Unassembled WGS sequence"/>
</dbReference>
<dbReference type="EMBL" id="MDYQ01000062">
    <property type="protein sequence ID" value="PRP84486.1"/>
    <property type="molecule type" value="Genomic_DNA"/>
</dbReference>
<dbReference type="AlphaFoldDB" id="A0A2P6NKM4"/>
<accession>A0A2P6NKM4</accession>
<sequence>MNGVSLVGDTSVISVTYREGRVESHSHSFTAIEMIQIISFLFLLASASSQSASSTVDFSVSNSELVSQLSYQSTTAANARTYNVIKFASSSHSNASSGTGSGSSATNIVAWKSSPAGIAWGTFSLGSNANSNSGIGQIDYSSSLIASAFNPLALVYYTDNNGNGLYDQGEELQSATTTASLSFTASYQSSVTAGSSGIIIVTHVSGSVNFRYTAANRPISNQGIKVNDDSTKIDLQINPNYPSNAPANTRVALIALFGVVQSSSSFQGSVNNGNATFDGSAGISVSNNGNSGGLTWSGTADITSSSGATSTTTVATSVLQLHTSSSFSIGNATVTVDATYKNNRVLVYNFQTDKPYSIYWDPEMGGSTDSSSSGGSNGSGCTIIVPFLMVVALVLSL</sequence>
<evidence type="ECO:0000313" key="2">
    <source>
        <dbReference type="Proteomes" id="UP000241769"/>
    </source>
</evidence>
<evidence type="ECO:0000313" key="1">
    <source>
        <dbReference type="EMBL" id="PRP84486.1"/>
    </source>
</evidence>
<protein>
    <submittedName>
        <fullName evidence="1">Uncharacterized protein</fullName>
    </submittedName>
</protein>
<dbReference type="PANTHER" id="PTHR38085:SF1">
    <property type="match status" value="1"/>
</dbReference>